<protein>
    <submittedName>
        <fullName evidence="2">Uncharacterized protein</fullName>
    </submittedName>
</protein>
<evidence type="ECO:0000313" key="3">
    <source>
        <dbReference type="Proteomes" id="UP001154282"/>
    </source>
</evidence>
<comment type="caution">
    <text evidence="2">The sequence shown here is derived from an EMBL/GenBank/DDBJ whole genome shotgun (WGS) entry which is preliminary data.</text>
</comment>
<organism evidence="2 3">
    <name type="scientific">Linum tenue</name>
    <dbReference type="NCBI Taxonomy" id="586396"/>
    <lineage>
        <taxon>Eukaryota</taxon>
        <taxon>Viridiplantae</taxon>
        <taxon>Streptophyta</taxon>
        <taxon>Embryophyta</taxon>
        <taxon>Tracheophyta</taxon>
        <taxon>Spermatophyta</taxon>
        <taxon>Magnoliopsida</taxon>
        <taxon>eudicotyledons</taxon>
        <taxon>Gunneridae</taxon>
        <taxon>Pentapetalae</taxon>
        <taxon>rosids</taxon>
        <taxon>fabids</taxon>
        <taxon>Malpighiales</taxon>
        <taxon>Linaceae</taxon>
        <taxon>Linum</taxon>
    </lineage>
</organism>
<evidence type="ECO:0000256" key="1">
    <source>
        <dbReference type="SAM" id="MobiDB-lite"/>
    </source>
</evidence>
<sequence>MLNHSEASAAASPMMPGFGRSPATVRQLRITDSPFPVKDDGGGGDGGQVDRAADEFIRRFYKELKSEKATAAMDQSPSPYHSLWGR</sequence>
<name>A0AAV0QGT9_9ROSI</name>
<dbReference type="EMBL" id="CAMGYJ010000009">
    <property type="protein sequence ID" value="CAI0543489.1"/>
    <property type="molecule type" value="Genomic_DNA"/>
</dbReference>
<accession>A0AAV0QGT9</accession>
<dbReference type="AlphaFoldDB" id="A0AAV0QGT9"/>
<dbReference type="Proteomes" id="UP001154282">
    <property type="component" value="Unassembled WGS sequence"/>
</dbReference>
<dbReference type="Pfam" id="PF05553">
    <property type="entry name" value="DUF761"/>
    <property type="match status" value="1"/>
</dbReference>
<feature type="region of interest" description="Disordered" evidence="1">
    <location>
        <begin position="1"/>
        <end position="51"/>
    </location>
</feature>
<evidence type="ECO:0000313" key="2">
    <source>
        <dbReference type="EMBL" id="CAI0543489.1"/>
    </source>
</evidence>
<feature type="region of interest" description="Disordered" evidence="1">
    <location>
        <begin position="67"/>
        <end position="86"/>
    </location>
</feature>
<dbReference type="PANTHER" id="PTHR33265">
    <property type="entry name" value="AVR9/CF-9 RAPIDLY ELICITED PROTEIN-RELATED"/>
    <property type="match status" value="1"/>
</dbReference>
<reference evidence="2" key="1">
    <citation type="submission" date="2022-08" db="EMBL/GenBank/DDBJ databases">
        <authorList>
            <person name="Gutierrez-Valencia J."/>
        </authorList>
    </citation>
    <scope>NUCLEOTIDE SEQUENCE</scope>
</reference>
<dbReference type="InterPro" id="IPR008480">
    <property type="entry name" value="DUF761_pln"/>
</dbReference>
<gene>
    <name evidence="2" type="ORF">LITE_LOCUS42849</name>
</gene>
<proteinExistence type="predicted"/>
<feature type="compositionally biased region" description="Low complexity" evidence="1">
    <location>
        <begin position="7"/>
        <end position="16"/>
    </location>
</feature>
<dbReference type="PANTHER" id="PTHR33265:SF26">
    <property type="entry name" value="OS06G0554600 PROTEIN"/>
    <property type="match status" value="1"/>
</dbReference>
<keyword evidence="3" id="KW-1185">Reference proteome</keyword>